<dbReference type="AlphaFoldDB" id="A0A1U7U0Q7"/>
<keyword evidence="8 12" id="KW-0472">Membrane</keyword>
<dbReference type="Proteomes" id="UP000189704">
    <property type="component" value="Unplaced"/>
</dbReference>
<dbReference type="InterPro" id="IPR042916">
    <property type="entry name" value="CLEC12A/B"/>
</dbReference>
<dbReference type="KEGG" id="csyr:103263020"/>
<protein>
    <submittedName>
        <fullName evidence="15">C-type lectin domain family 12 member A-like</fullName>
    </submittedName>
</protein>
<keyword evidence="14" id="KW-1185">Reference proteome</keyword>
<evidence type="ECO:0000256" key="6">
    <source>
        <dbReference type="ARBA" id="ARBA00022968"/>
    </source>
</evidence>
<dbReference type="GO" id="GO:0005886">
    <property type="term" value="C:plasma membrane"/>
    <property type="evidence" value="ECO:0007669"/>
    <property type="project" value="UniProtKB-SubCell"/>
</dbReference>
<proteinExistence type="predicted"/>
<evidence type="ECO:0000313" key="14">
    <source>
        <dbReference type="Proteomes" id="UP000189704"/>
    </source>
</evidence>
<keyword evidence="5" id="KW-0430">Lectin</keyword>
<dbReference type="InterPro" id="IPR033992">
    <property type="entry name" value="NKR-like_CTLD"/>
</dbReference>
<dbReference type="InterPro" id="IPR016186">
    <property type="entry name" value="C-type_lectin-like/link_sf"/>
</dbReference>
<keyword evidence="9" id="KW-1015">Disulfide bond</keyword>
<dbReference type="SUPFAM" id="SSF56436">
    <property type="entry name" value="C-type lectin-like"/>
    <property type="match status" value="1"/>
</dbReference>
<dbReference type="GO" id="GO:0030246">
    <property type="term" value="F:carbohydrate binding"/>
    <property type="evidence" value="ECO:0007669"/>
    <property type="project" value="UniProtKB-KW"/>
</dbReference>
<dbReference type="GeneID" id="103263020"/>
<evidence type="ECO:0000256" key="9">
    <source>
        <dbReference type="ARBA" id="ARBA00023157"/>
    </source>
</evidence>
<keyword evidence="6" id="KW-0735">Signal-anchor</keyword>
<evidence type="ECO:0000256" key="10">
    <source>
        <dbReference type="ARBA" id="ARBA00023170"/>
    </source>
</evidence>
<evidence type="ECO:0000256" key="1">
    <source>
        <dbReference type="ARBA" id="ARBA00004401"/>
    </source>
</evidence>
<dbReference type="GO" id="GO:0030545">
    <property type="term" value="F:signaling receptor regulator activity"/>
    <property type="evidence" value="ECO:0007669"/>
    <property type="project" value="InterPro"/>
</dbReference>
<name>A0A1U7U0Q7_CARSF</name>
<gene>
    <name evidence="15" type="primary">LOC103263020</name>
</gene>
<evidence type="ECO:0000256" key="11">
    <source>
        <dbReference type="ARBA" id="ARBA00023180"/>
    </source>
</evidence>
<dbReference type="CDD" id="cd03593">
    <property type="entry name" value="CLECT_NK_receptors_like"/>
    <property type="match status" value="1"/>
</dbReference>
<keyword evidence="11" id="KW-0325">Glycoprotein</keyword>
<dbReference type="OrthoDB" id="10059571at2759"/>
<sequence length="266" mass="30669">MSEEITYADLKFQDSCKTEHIQVLDKFGKKAPPAPSHTWHLATVALILICLLLLIGLGTLGSLFGITLKTEVEKVNKLQNINEELQKNVSLQLMNNMNSSNKIRNLSIVLQKIATNLCYELYRKNPEHKCIPCPNGWRWHEVSCYLLSDDLQTWQESKMMCAAQNASLLKINNMSELQFIKSQLLYDYWLGSPLKTKRTYAEKLDDIINFSTWDLREINDLNKTYCGYIYGTYVYYTPCTNNKKMLCEKIVNPVKIESTLMSEVSD</sequence>
<evidence type="ECO:0000256" key="2">
    <source>
        <dbReference type="ARBA" id="ARBA00022475"/>
    </source>
</evidence>
<dbReference type="InterPro" id="IPR016187">
    <property type="entry name" value="CTDL_fold"/>
</dbReference>
<evidence type="ECO:0000256" key="8">
    <source>
        <dbReference type="ARBA" id="ARBA00023136"/>
    </source>
</evidence>
<keyword evidence="3" id="KW-0597">Phosphoprotein</keyword>
<evidence type="ECO:0000256" key="12">
    <source>
        <dbReference type="SAM" id="Phobius"/>
    </source>
</evidence>
<keyword evidence="7 12" id="KW-1133">Transmembrane helix</keyword>
<organism evidence="14 15">
    <name type="scientific">Carlito syrichta</name>
    <name type="common">Philippine tarsier</name>
    <name type="synonym">Tarsius syrichta</name>
    <dbReference type="NCBI Taxonomy" id="1868482"/>
    <lineage>
        <taxon>Eukaryota</taxon>
        <taxon>Metazoa</taxon>
        <taxon>Chordata</taxon>
        <taxon>Craniata</taxon>
        <taxon>Vertebrata</taxon>
        <taxon>Euteleostomi</taxon>
        <taxon>Mammalia</taxon>
        <taxon>Eutheria</taxon>
        <taxon>Euarchontoglires</taxon>
        <taxon>Primates</taxon>
        <taxon>Haplorrhini</taxon>
        <taxon>Tarsiiformes</taxon>
        <taxon>Tarsiidae</taxon>
        <taxon>Carlito</taxon>
    </lineage>
</organism>
<dbReference type="SMART" id="SM00034">
    <property type="entry name" value="CLECT"/>
    <property type="match status" value="1"/>
</dbReference>
<evidence type="ECO:0000256" key="5">
    <source>
        <dbReference type="ARBA" id="ARBA00022734"/>
    </source>
</evidence>
<keyword evidence="4 12" id="KW-0812">Transmembrane</keyword>
<dbReference type="Pfam" id="PF00059">
    <property type="entry name" value="Lectin_C"/>
    <property type="match status" value="1"/>
</dbReference>
<feature type="transmembrane region" description="Helical" evidence="12">
    <location>
        <begin position="39"/>
        <end position="68"/>
    </location>
</feature>
<reference evidence="15" key="1">
    <citation type="submission" date="2025-08" db="UniProtKB">
        <authorList>
            <consortium name="RefSeq"/>
        </authorList>
    </citation>
    <scope>IDENTIFICATION</scope>
</reference>
<evidence type="ECO:0000256" key="3">
    <source>
        <dbReference type="ARBA" id="ARBA00022553"/>
    </source>
</evidence>
<evidence type="ECO:0000313" key="15">
    <source>
        <dbReference type="RefSeq" id="XP_008058887.1"/>
    </source>
</evidence>
<comment type="subcellular location">
    <subcellularLocation>
        <location evidence="1">Cell membrane</location>
        <topology evidence="1">Single-pass type II membrane protein</topology>
    </subcellularLocation>
</comment>
<dbReference type="STRING" id="1868482.ENSTSYP00000021280"/>
<evidence type="ECO:0000256" key="7">
    <source>
        <dbReference type="ARBA" id="ARBA00022989"/>
    </source>
</evidence>
<dbReference type="PANTHER" id="PTHR47647:SF2">
    <property type="entry name" value="C-TYPE LECTIN DOMAIN FAMILY 12 MEMBER A"/>
    <property type="match status" value="1"/>
</dbReference>
<accession>A0A1U7U0Q7</accession>
<evidence type="ECO:0000259" key="13">
    <source>
        <dbReference type="PROSITE" id="PS50041"/>
    </source>
</evidence>
<dbReference type="Gene3D" id="3.10.100.10">
    <property type="entry name" value="Mannose-Binding Protein A, subunit A"/>
    <property type="match status" value="1"/>
</dbReference>
<evidence type="ECO:0000256" key="4">
    <source>
        <dbReference type="ARBA" id="ARBA00022692"/>
    </source>
</evidence>
<dbReference type="RefSeq" id="XP_008058887.1">
    <property type="nucleotide sequence ID" value="XM_008060696.2"/>
</dbReference>
<dbReference type="InterPro" id="IPR001304">
    <property type="entry name" value="C-type_lectin-like"/>
</dbReference>
<keyword evidence="10" id="KW-0675">Receptor</keyword>
<dbReference type="PANTHER" id="PTHR47647">
    <property type="entry name" value="C-TYPE LECTIN DOMAIN FAMILY 12 MEMBER B"/>
    <property type="match status" value="1"/>
</dbReference>
<dbReference type="PROSITE" id="PS50041">
    <property type="entry name" value="C_TYPE_LECTIN_2"/>
    <property type="match status" value="1"/>
</dbReference>
<keyword evidence="2" id="KW-1003">Cell membrane</keyword>
<feature type="domain" description="C-type lectin" evidence="13">
    <location>
        <begin position="140"/>
        <end position="248"/>
    </location>
</feature>